<comment type="caution">
    <text evidence="1">The sequence shown here is derived from an EMBL/GenBank/DDBJ whole genome shotgun (WGS) entry which is preliminary data.</text>
</comment>
<dbReference type="AlphaFoldDB" id="A0A5C6M7L5"/>
<evidence type="ECO:0000313" key="1">
    <source>
        <dbReference type="EMBL" id="TWW10217.1"/>
    </source>
</evidence>
<dbReference type="Proteomes" id="UP000321659">
    <property type="component" value="Unassembled WGS sequence"/>
</dbReference>
<sequence length="121" mass="13054">MEGESELLAKVRTLGLEAPLVAKKAINEVSEQYASELKSNTPKDNEAGQHLADSVTITGFKGSLTGEFSKSIGFDKGVGWRAHFPNSGTIHQPAQHFIEKTTNAMTPKAQAIYLAALKELI</sequence>
<protein>
    <recommendedName>
        <fullName evidence="3">Phage protein, HK97 gp10 family</fullName>
    </recommendedName>
</protein>
<name>A0A5C6M7L5_9LACO</name>
<dbReference type="RefSeq" id="WP_146303355.1">
    <property type="nucleotide sequence ID" value="NZ_JANXKZ010000002.1"/>
</dbReference>
<dbReference type="Pfam" id="PF04883">
    <property type="entry name" value="HK97-gp10_like"/>
    <property type="match status" value="1"/>
</dbReference>
<dbReference type="EMBL" id="SRRQ01000019">
    <property type="protein sequence ID" value="TWW10217.1"/>
    <property type="molecule type" value="Genomic_DNA"/>
</dbReference>
<accession>A0A5C6M7L5</accession>
<gene>
    <name evidence="1" type="ORF">LABALGLTS371_15530</name>
</gene>
<proteinExistence type="predicted"/>
<evidence type="ECO:0000313" key="2">
    <source>
        <dbReference type="Proteomes" id="UP000321659"/>
    </source>
</evidence>
<dbReference type="NCBIfam" id="TIGR01725">
    <property type="entry name" value="phge_HK97_gp10"/>
    <property type="match status" value="1"/>
</dbReference>
<evidence type="ECO:0008006" key="3">
    <source>
        <dbReference type="Google" id="ProtNLM"/>
    </source>
</evidence>
<dbReference type="InterPro" id="IPR010064">
    <property type="entry name" value="HK97-gp10_tail"/>
</dbReference>
<reference evidence="1 2" key="1">
    <citation type="submission" date="2019-04" db="EMBL/GenBank/DDBJ databases">
        <title>In vitro growth and metabolic characteristics of meat-borne Lactobacillus algidus strains.</title>
        <authorList>
            <person name="Sade E."/>
            <person name="Per J."/>
            <person name="Tytti H."/>
            <person name="Johanna B.K."/>
        </authorList>
    </citation>
    <scope>NUCLEOTIDE SEQUENCE [LARGE SCALE GENOMIC DNA]</scope>
    <source>
        <strain evidence="1 2">LTS37-1</strain>
    </source>
</reference>
<organism evidence="1 2">
    <name type="scientific">Dellaglioa algida</name>
    <dbReference type="NCBI Taxonomy" id="105612"/>
    <lineage>
        <taxon>Bacteria</taxon>
        <taxon>Bacillati</taxon>
        <taxon>Bacillota</taxon>
        <taxon>Bacilli</taxon>
        <taxon>Lactobacillales</taxon>
        <taxon>Lactobacillaceae</taxon>
        <taxon>Dellaglioa</taxon>
    </lineage>
</organism>